<evidence type="ECO:0000313" key="4">
    <source>
        <dbReference type="Proteomes" id="UP000823749"/>
    </source>
</evidence>
<dbReference type="InterPro" id="IPR042277">
    <property type="entry name" value="IST1-like"/>
</dbReference>
<comment type="similarity">
    <text evidence="1">Belongs to the IST1 family.</text>
</comment>
<dbReference type="Proteomes" id="UP000823749">
    <property type="component" value="Chromosome 12"/>
</dbReference>
<accession>A0AAV6I8T5</accession>
<keyword evidence="4" id="KW-1185">Reference proteome</keyword>
<dbReference type="GO" id="GO:0015031">
    <property type="term" value="P:protein transport"/>
    <property type="evidence" value="ECO:0007669"/>
    <property type="project" value="InterPro"/>
</dbReference>
<keyword evidence="2" id="KW-0175">Coiled coil</keyword>
<sequence>MGKQKDVEASVVADVGAFNAANTSHDLIPLDDVPHQARAGLEFKFGMAADALNAIGVKVQHSLVPKSADLTLQKETEDSNDHISNSSQGLVSFVQDSRSPPQEECQGAESTNIEAKIGEAQEEVEKVELLAQQQETIQNVRLSNGPVVIEPNGNFRFSQLAGIELEVDLNPRNIRKSIRSQAYKECRYNLINLVGQFQHTASLSLTSSFKSRHPADKKEENMGKRLYALLGRNPKAPKLKTLASLAIARIPILKHLHTVRCSHARSDVVQLLNLSYPDRALLRVELVIREQNMLDVLDIVEKYCHLLIEGFLLVENNRLVP</sequence>
<dbReference type="PANTHER" id="PTHR12161">
    <property type="entry name" value="IST1 FAMILY MEMBER"/>
    <property type="match status" value="1"/>
</dbReference>
<dbReference type="InterPro" id="IPR005061">
    <property type="entry name" value="Ist1"/>
</dbReference>
<evidence type="ECO:0000313" key="3">
    <source>
        <dbReference type="EMBL" id="KAG5523005.1"/>
    </source>
</evidence>
<dbReference type="PANTHER" id="PTHR12161:SF16">
    <property type="entry name" value="REGULATOR OF VPS4 ACTIVITY IN THE MVB PATHWAY PROTEIN"/>
    <property type="match status" value="1"/>
</dbReference>
<name>A0AAV6I8T5_9ERIC</name>
<dbReference type="Gene3D" id="1.20.1260.60">
    <property type="entry name" value="Vacuolar protein sorting-associated protein Ist1"/>
    <property type="match status" value="1"/>
</dbReference>
<proteinExistence type="inferred from homology"/>
<reference evidence="3" key="1">
    <citation type="submission" date="2020-08" db="EMBL/GenBank/DDBJ databases">
        <title>Plant Genome Project.</title>
        <authorList>
            <person name="Zhang R.-G."/>
        </authorList>
    </citation>
    <scope>NUCLEOTIDE SEQUENCE</scope>
    <source>
        <strain evidence="3">WSP0</strain>
        <tissue evidence="3">Leaf</tissue>
    </source>
</reference>
<organism evidence="3 4">
    <name type="scientific">Rhododendron griersonianum</name>
    <dbReference type="NCBI Taxonomy" id="479676"/>
    <lineage>
        <taxon>Eukaryota</taxon>
        <taxon>Viridiplantae</taxon>
        <taxon>Streptophyta</taxon>
        <taxon>Embryophyta</taxon>
        <taxon>Tracheophyta</taxon>
        <taxon>Spermatophyta</taxon>
        <taxon>Magnoliopsida</taxon>
        <taxon>eudicotyledons</taxon>
        <taxon>Gunneridae</taxon>
        <taxon>Pentapetalae</taxon>
        <taxon>asterids</taxon>
        <taxon>Ericales</taxon>
        <taxon>Ericaceae</taxon>
        <taxon>Ericoideae</taxon>
        <taxon>Rhodoreae</taxon>
        <taxon>Rhododendron</taxon>
    </lineage>
</organism>
<evidence type="ECO:0000256" key="1">
    <source>
        <dbReference type="ARBA" id="ARBA00005536"/>
    </source>
</evidence>
<comment type="caution">
    <text evidence="3">The sequence shown here is derived from an EMBL/GenBank/DDBJ whole genome shotgun (WGS) entry which is preliminary data.</text>
</comment>
<dbReference type="AlphaFoldDB" id="A0AAV6I8T5"/>
<protein>
    <submittedName>
        <fullName evidence="3">Uncharacterized protein</fullName>
    </submittedName>
</protein>
<feature type="coiled-coil region" evidence="2">
    <location>
        <begin position="110"/>
        <end position="137"/>
    </location>
</feature>
<dbReference type="EMBL" id="JACTNZ010000012">
    <property type="protein sequence ID" value="KAG5523005.1"/>
    <property type="molecule type" value="Genomic_DNA"/>
</dbReference>
<gene>
    <name evidence="3" type="ORF">RHGRI_034973</name>
</gene>
<dbReference type="Pfam" id="PF03398">
    <property type="entry name" value="Ist1"/>
    <property type="match status" value="1"/>
</dbReference>
<evidence type="ECO:0000256" key="2">
    <source>
        <dbReference type="SAM" id="Coils"/>
    </source>
</evidence>